<accession>K6ZAE5</accession>
<dbReference type="eggNOG" id="COG2267">
    <property type="taxonomic scope" value="Bacteria"/>
</dbReference>
<proteinExistence type="predicted"/>
<dbReference type="Gene3D" id="3.40.50.1820">
    <property type="entry name" value="alpha/beta hydrolase"/>
    <property type="match status" value="1"/>
</dbReference>
<evidence type="ECO:0000259" key="1">
    <source>
        <dbReference type="Pfam" id="PF00561"/>
    </source>
</evidence>
<name>K6ZAE5_9ALTE</name>
<dbReference type="Pfam" id="PF00561">
    <property type="entry name" value="Abhydrolase_1"/>
    <property type="match status" value="1"/>
</dbReference>
<evidence type="ECO:0000313" key="3">
    <source>
        <dbReference type="Proteomes" id="UP000006327"/>
    </source>
</evidence>
<reference evidence="2 3" key="1">
    <citation type="journal article" date="2017" name="Antonie Van Leeuwenhoek">
        <title>Rhizobium rhizosphaerae sp. nov., a novel species isolated from rice rhizosphere.</title>
        <authorList>
            <person name="Zhao J.J."/>
            <person name="Zhang J."/>
            <person name="Zhang R.J."/>
            <person name="Zhang C.W."/>
            <person name="Yin H.Q."/>
            <person name="Zhang X.X."/>
        </authorList>
    </citation>
    <scope>NUCLEOTIDE SEQUENCE [LARGE SCALE GENOMIC DNA]</scope>
    <source>
        <strain evidence="2 3">BSs20135</strain>
    </source>
</reference>
<dbReference type="InterPro" id="IPR000073">
    <property type="entry name" value="AB_hydrolase_1"/>
</dbReference>
<comment type="caution">
    <text evidence="2">The sequence shown here is derived from an EMBL/GenBank/DDBJ whole genome shotgun (WGS) entry which is preliminary data.</text>
</comment>
<dbReference type="SUPFAM" id="SSF53474">
    <property type="entry name" value="alpha/beta-Hydrolases"/>
    <property type="match status" value="1"/>
</dbReference>
<dbReference type="PANTHER" id="PTHR43798:SF33">
    <property type="entry name" value="HYDROLASE, PUTATIVE (AFU_ORTHOLOGUE AFUA_2G14860)-RELATED"/>
    <property type="match status" value="1"/>
</dbReference>
<dbReference type="STRING" id="493475.GARC_3450"/>
<dbReference type="GO" id="GO:0016020">
    <property type="term" value="C:membrane"/>
    <property type="evidence" value="ECO:0007669"/>
    <property type="project" value="TreeGrafter"/>
</dbReference>
<dbReference type="PRINTS" id="PR00111">
    <property type="entry name" value="ABHYDROLASE"/>
</dbReference>
<keyword evidence="2" id="KW-0378">Hydrolase</keyword>
<dbReference type="EMBL" id="BAEO01000052">
    <property type="protein sequence ID" value="GAC20405.1"/>
    <property type="molecule type" value="Genomic_DNA"/>
</dbReference>
<feature type="domain" description="AB hydrolase-1" evidence="1">
    <location>
        <begin position="25"/>
        <end position="139"/>
    </location>
</feature>
<dbReference type="RefSeq" id="WP_007622296.1">
    <property type="nucleotide sequence ID" value="NZ_BAEO01000052.1"/>
</dbReference>
<dbReference type="OrthoDB" id="149912at2"/>
<dbReference type="InterPro" id="IPR050266">
    <property type="entry name" value="AB_hydrolase_sf"/>
</dbReference>
<protein>
    <submittedName>
        <fullName evidence="2">Alpha/beta hydrolase fold</fullName>
    </submittedName>
</protein>
<gene>
    <name evidence="2" type="ORF">GARC_3450</name>
</gene>
<organism evidence="2 3">
    <name type="scientific">Paraglaciecola arctica BSs20135</name>
    <dbReference type="NCBI Taxonomy" id="493475"/>
    <lineage>
        <taxon>Bacteria</taxon>
        <taxon>Pseudomonadati</taxon>
        <taxon>Pseudomonadota</taxon>
        <taxon>Gammaproteobacteria</taxon>
        <taxon>Alteromonadales</taxon>
        <taxon>Alteromonadaceae</taxon>
        <taxon>Paraglaciecola</taxon>
    </lineage>
</organism>
<dbReference type="AlphaFoldDB" id="K6ZAE5"/>
<dbReference type="PANTHER" id="PTHR43798">
    <property type="entry name" value="MONOACYLGLYCEROL LIPASE"/>
    <property type="match status" value="1"/>
</dbReference>
<dbReference type="InterPro" id="IPR029058">
    <property type="entry name" value="AB_hydrolase_fold"/>
</dbReference>
<sequence length="279" mass="31639">MQQSLEFPLANITLRGIGYGDPSKPMILALHGWLDNAASFQPIAEYLSDYYIVALDITGHGLSSHRSNGAHYHLIDFPYDLHELVESQGWQSFILMGHSMGGIIATIYASCFPEHVSKLISIESFGPMTKDTQSSPSQLRDSILSRLKAQRSEAKHPRSIERTVEARTMVGDIKSESARLLITRNIREENEQLFFTTDRRLRTFSSLRMTEPQAEAFIRNIKCPTLVIMGTQGYDSMRTILKNRLDWVEDLIMVECEGFHHLHMDNPQPVAKEIVGFLS</sequence>
<keyword evidence="3" id="KW-1185">Reference proteome</keyword>
<evidence type="ECO:0000313" key="2">
    <source>
        <dbReference type="EMBL" id="GAC20405.1"/>
    </source>
</evidence>
<dbReference type="GO" id="GO:0016787">
    <property type="term" value="F:hydrolase activity"/>
    <property type="evidence" value="ECO:0007669"/>
    <property type="project" value="UniProtKB-KW"/>
</dbReference>
<dbReference type="Proteomes" id="UP000006327">
    <property type="component" value="Unassembled WGS sequence"/>
</dbReference>